<name>A0A7W5P6E9_9ACTN</name>
<keyword evidence="1" id="KW-1133">Transmembrane helix</keyword>
<sequence length="74" mass="7760">MDVLLAASLVFFAVGIGLIITGRWRVVNSLDDGTYTARPRMRTTWIGLAAAVAGALLLIAFIAISMTLPNAVAA</sequence>
<comment type="caution">
    <text evidence="2">The sequence shown here is derived from an EMBL/GenBank/DDBJ whole genome shotgun (WGS) entry which is preliminary data.</text>
</comment>
<evidence type="ECO:0000313" key="2">
    <source>
        <dbReference type="EMBL" id="MBB3326363.1"/>
    </source>
</evidence>
<dbReference type="AlphaFoldDB" id="A0A7W5P6E9"/>
<keyword evidence="1" id="KW-0812">Transmembrane</keyword>
<accession>A0A7W5P6E9</accession>
<protein>
    <submittedName>
        <fullName evidence="2">Putative membrane protein</fullName>
    </submittedName>
</protein>
<reference evidence="2 3" key="1">
    <citation type="submission" date="2020-08" db="EMBL/GenBank/DDBJ databases">
        <title>Sequencing the genomes of 1000 actinobacteria strains.</title>
        <authorList>
            <person name="Klenk H.-P."/>
        </authorList>
    </citation>
    <scope>NUCLEOTIDE SEQUENCE [LARGE SCALE GENOMIC DNA]</scope>
    <source>
        <strain evidence="2 3">DSM 11053</strain>
    </source>
</reference>
<keyword evidence="3" id="KW-1185">Reference proteome</keyword>
<keyword evidence="1" id="KW-0472">Membrane</keyword>
<evidence type="ECO:0000313" key="3">
    <source>
        <dbReference type="Proteomes" id="UP000565572"/>
    </source>
</evidence>
<evidence type="ECO:0000256" key="1">
    <source>
        <dbReference type="SAM" id="Phobius"/>
    </source>
</evidence>
<feature type="transmembrane region" description="Helical" evidence="1">
    <location>
        <begin position="6"/>
        <end position="24"/>
    </location>
</feature>
<gene>
    <name evidence="2" type="ORF">FHX39_001307</name>
</gene>
<dbReference type="Proteomes" id="UP000565572">
    <property type="component" value="Unassembled WGS sequence"/>
</dbReference>
<proteinExistence type="predicted"/>
<dbReference type="RefSeq" id="WP_183337323.1">
    <property type="nucleotide sequence ID" value="NZ_JACHZG010000001.1"/>
</dbReference>
<feature type="transmembrane region" description="Helical" evidence="1">
    <location>
        <begin position="45"/>
        <end position="68"/>
    </location>
</feature>
<organism evidence="2 3">
    <name type="scientific">Microlunatus antarcticus</name>
    <dbReference type="NCBI Taxonomy" id="53388"/>
    <lineage>
        <taxon>Bacteria</taxon>
        <taxon>Bacillati</taxon>
        <taxon>Actinomycetota</taxon>
        <taxon>Actinomycetes</taxon>
        <taxon>Propionibacteriales</taxon>
        <taxon>Propionibacteriaceae</taxon>
        <taxon>Microlunatus</taxon>
    </lineage>
</organism>
<dbReference type="EMBL" id="JACHZG010000001">
    <property type="protein sequence ID" value="MBB3326363.1"/>
    <property type="molecule type" value="Genomic_DNA"/>
</dbReference>